<reference evidence="1" key="2">
    <citation type="journal article" date="2015" name="Data Brief">
        <title>Shoot transcriptome of the giant reed, Arundo donax.</title>
        <authorList>
            <person name="Barrero R.A."/>
            <person name="Guerrero F.D."/>
            <person name="Moolhuijzen P."/>
            <person name="Goolsby J.A."/>
            <person name="Tidwell J."/>
            <person name="Bellgard S.E."/>
            <person name="Bellgard M.I."/>
        </authorList>
    </citation>
    <scope>NUCLEOTIDE SEQUENCE</scope>
    <source>
        <tissue evidence="1">Shoot tissue taken approximately 20 cm above the soil surface</tissue>
    </source>
</reference>
<proteinExistence type="predicted"/>
<sequence length="68" mass="7116">MPSHNHATALLSSHKHSPCTLLLSLRSLTGVFPAVRIDGACAPALRSMGGESSEKISARTEFRALGTA</sequence>
<dbReference type="EMBL" id="GBRH01161805">
    <property type="protein sequence ID" value="JAE36091.1"/>
    <property type="molecule type" value="Transcribed_RNA"/>
</dbReference>
<accession>A0A0A9HMM4</accession>
<organism evidence="1">
    <name type="scientific">Arundo donax</name>
    <name type="common">Giant reed</name>
    <name type="synonym">Donax arundinaceus</name>
    <dbReference type="NCBI Taxonomy" id="35708"/>
    <lineage>
        <taxon>Eukaryota</taxon>
        <taxon>Viridiplantae</taxon>
        <taxon>Streptophyta</taxon>
        <taxon>Embryophyta</taxon>
        <taxon>Tracheophyta</taxon>
        <taxon>Spermatophyta</taxon>
        <taxon>Magnoliopsida</taxon>
        <taxon>Liliopsida</taxon>
        <taxon>Poales</taxon>
        <taxon>Poaceae</taxon>
        <taxon>PACMAD clade</taxon>
        <taxon>Arundinoideae</taxon>
        <taxon>Arundineae</taxon>
        <taxon>Arundo</taxon>
    </lineage>
</organism>
<protein>
    <submittedName>
        <fullName evidence="1">Uncharacterized protein</fullName>
    </submittedName>
</protein>
<name>A0A0A9HMM4_ARUDO</name>
<reference evidence="1" key="1">
    <citation type="submission" date="2014-09" db="EMBL/GenBank/DDBJ databases">
        <authorList>
            <person name="Magalhaes I.L.F."/>
            <person name="Oliveira U."/>
            <person name="Santos F.R."/>
            <person name="Vidigal T.H.D.A."/>
            <person name="Brescovit A.D."/>
            <person name="Santos A.J."/>
        </authorList>
    </citation>
    <scope>NUCLEOTIDE SEQUENCE</scope>
    <source>
        <tissue evidence="1">Shoot tissue taken approximately 20 cm above the soil surface</tissue>
    </source>
</reference>
<dbReference type="AlphaFoldDB" id="A0A0A9HMM4"/>
<evidence type="ECO:0000313" key="1">
    <source>
        <dbReference type="EMBL" id="JAE36091.1"/>
    </source>
</evidence>